<organism evidence="2 3">
    <name type="scientific">Trinickia violacea</name>
    <dbReference type="NCBI Taxonomy" id="2571746"/>
    <lineage>
        <taxon>Bacteria</taxon>
        <taxon>Pseudomonadati</taxon>
        <taxon>Pseudomonadota</taxon>
        <taxon>Betaproteobacteria</taxon>
        <taxon>Burkholderiales</taxon>
        <taxon>Burkholderiaceae</taxon>
        <taxon>Trinickia</taxon>
    </lineage>
</organism>
<name>A0A4P8IXX9_9BURK</name>
<protein>
    <submittedName>
        <fullName evidence="2">DUF2798 domain-containing protein</fullName>
    </submittedName>
</protein>
<dbReference type="InterPro" id="IPR021529">
    <property type="entry name" value="DUF2798"/>
</dbReference>
<evidence type="ECO:0000313" key="2">
    <source>
        <dbReference type="EMBL" id="QCP52815.1"/>
    </source>
</evidence>
<keyword evidence="1" id="KW-0472">Membrane</keyword>
<keyword evidence="3" id="KW-1185">Reference proteome</keyword>
<gene>
    <name evidence="2" type="ORF">FAZ95_27190</name>
</gene>
<feature type="transmembrane region" description="Helical" evidence="1">
    <location>
        <begin position="23"/>
        <end position="44"/>
    </location>
</feature>
<keyword evidence="1" id="KW-0812">Transmembrane</keyword>
<dbReference type="KEGG" id="tvl:FAZ95_27190"/>
<evidence type="ECO:0000256" key="1">
    <source>
        <dbReference type="SAM" id="Phobius"/>
    </source>
</evidence>
<dbReference type="Pfam" id="PF11391">
    <property type="entry name" value="DUF2798"/>
    <property type="match status" value="1"/>
</dbReference>
<accession>A0A4P8IXX9</accession>
<proteinExistence type="predicted"/>
<dbReference type="OrthoDB" id="4557675at2"/>
<dbReference type="AlphaFoldDB" id="A0A4P8IXX9"/>
<dbReference type="Proteomes" id="UP000298656">
    <property type="component" value="Chromosome 2"/>
</dbReference>
<reference evidence="2 3" key="1">
    <citation type="submission" date="2019-05" db="EMBL/GenBank/DDBJ databases">
        <title>Burkholderia sp. DHOD12, isolated from subtropical forest soil.</title>
        <authorList>
            <person name="Gao Z.-H."/>
            <person name="Qiu L.-H."/>
        </authorList>
    </citation>
    <scope>NUCLEOTIDE SEQUENCE [LARGE SCALE GENOMIC DNA]</scope>
    <source>
        <strain evidence="2 3">DHOD12</strain>
    </source>
</reference>
<keyword evidence="1" id="KW-1133">Transmembrane helix</keyword>
<dbReference type="EMBL" id="CP040078">
    <property type="protein sequence ID" value="QCP52815.1"/>
    <property type="molecule type" value="Genomic_DNA"/>
</dbReference>
<evidence type="ECO:0000313" key="3">
    <source>
        <dbReference type="Proteomes" id="UP000298656"/>
    </source>
</evidence>
<dbReference type="RefSeq" id="WP_137335586.1">
    <property type="nucleotide sequence ID" value="NZ_CP040078.1"/>
</dbReference>
<sequence>MAVAIHAGGTVTHKGDMFVSHWLTSWGISWVTMLPVVMTAAPFIRRVAERIAK</sequence>